<feature type="signal peptide" evidence="1">
    <location>
        <begin position="1"/>
        <end position="25"/>
    </location>
</feature>
<gene>
    <name evidence="3" type="primary">LOC116204543</name>
</gene>
<dbReference type="GeneID" id="116204543"/>
<evidence type="ECO:0000256" key="1">
    <source>
        <dbReference type="SAM" id="SignalP"/>
    </source>
</evidence>
<sequence length="257" mass="28761">MARIAPPPKTSSVAAVAILLLLTTALPPPAASSLSYTNYRILLSLSHSLATRVANLRRARGDLDGYGRAAAIADRLERVMGLGFWRLMGSVGWDYVRNYSWGRDLDYWELYEAVPELNELLGLLGEYSRGRTDAERAAWVGRNYGSVLRASKSIVGRLLRVFSKAGPMKEAVETLRREVVEGDFLRDCLELGTDDLKGLIQILKDLAVQYYSSPDASACRFRRFSMIQSQNGKLTKIWDEETIRNIKRPSMLKLNGS</sequence>
<evidence type="ECO:0000313" key="2">
    <source>
        <dbReference type="Proteomes" id="UP000515151"/>
    </source>
</evidence>
<dbReference type="AlphaFoldDB" id="A0A6P8DGY2"/>
<dbReference type="OrthoDB" id="641593at2759"/>
<accession>A0A6P8DGY2</accession>
<dbReference type="RefSeq" id="XP_031392541.1">
    <property type="nucleotide sequence ID" value="XM_031536681.1"/>
</dbReference>
<reference evidence="3" key="2">
    <citation type="submission" date="2025-08" db="UniProtKB">
        <authorList>
            <consortium name="RefSeq"/>
        </authorList>
    </citation>
    <scope>IDENTIFICATION</scope>
    <source>
        <tissue evidence="3">Leaf</tissue>
    </source>
</reference>
<dbReference type="PANTHER" id="PTHR36806">
    <property type="entry name" value="ADENINE PHOSPHORIBOSYLTRANSFERASE"/>
    <property type="match status" value="1"/>
</dbReference>
<dbReference type="Proteomes" id="UP000515151">
    <property type="component" value="Chromosome 4"/>
</dbReference>
<feature type="chain" id="PRO_5028432890" evidence="1">
    <location>
        <begin position="26"/>
        <end position="257"/>
    </location>
</feature>
<evidence type="ECO:0000313" key="3">
    <source>
        <dbReference type="RefSeq" id="XP_031392541.1"/>
    </source>
</evidence>
<proteinExistence type="predicted"/>
<reference evidence="2" key="1">
    <citation type="journal article" date="2020" name="Plant Biotechnol. J.">
        <title>The pomegranate (Punica granatum L.) draft genome dissects genetic divergence between soft- and hard-seeded cultivars.</title>
        <authorList>
            <person name="Luo X."/>
            <person name="Li H."/>
            <person name="Wu Z."/>
            <person name="Yao W."/>
            <person name="Zhao P."/>
            <person name="Cao D."/>
            <person name="Yu H."/>
            <person name="Li K."/>
            <person name="Poudel K."/>
            <person name="Zhao D."/>
            <person name="Zhang F."/>
            <person name="Xia X."/>
            <person name="Chen L."/>
            <person name="Wang Q."/>
            <person name="Jing D."/>
            <person name="Cao S."/>
        </authorList>
    </citation>
    <scope>NUCLEOTIDE SEQUENCE [LARGE SCALE GENOMIC DNA]</scope>
    <source>
        <strain evidence="2">cv. Tunisia</strain>
    </source>
</reference>
<protein>
    <submittedName>
        <fullName evidence="3">Uncharacterized protein LOC116204543 isoform X1</fullName>
    </submittedName>
</protein>
<organism evidence="2 3">
    <name type="scientific">Punica granatum</name>
    <name type="common">Pomegranate</name>
    <dbReference type="NCBI Taxonomy" id="22663"/>
    <lineage>
        <taxon>Eukaryota</taxon>
        <taxon>Viridiplantae</taxon>
        <taxon>Streptophyta</taxon>
        <taxon>Embryophyta</taxon>
        <taxon>Tracheophyta</taxon>
        <taxon>Spermatophyta</taxon>
        <taxon>Magnoliopsida</taxon>
        <taxon>eudicotyledons</taxon>
        <taxon>Gunneridae</taxon>
        <taxon>Pentapetalae</taxon>
        <taxon>rosids</taxon>
        <taxon>malvids</taxon>
        <taxon>Myrtales</taxon>
        <taxon>Lythraceae</taxon>
        <taxon>Punica</taxon>
    </lineage>
</organism>
<keyword evidence="1" id="KW-0732">Signal</keyword>
<keyword evidence="2" id="KW-1185">Reference proteome</keyword>
<name>A0A6P8DGY2_PUNGR</name>